<dbReference type="Pfam" id="PF15341">
    <property type="entry name" value="SLX9"/>
    <property type="match status" value="1"/>
</dbReference>
<feature type="compositionally biased region" description="Basic residues" evidence="5">
    <location>
        <begin position="66"/>
        <end position="79"/>
    </location>
</feature>
<evidence type="ECO:0000256" key="5">
    <source>
        <dbReference type="SAM" id="MobiDB-lite"/>
    </source>
</evidence>
<evidence type="ECO:0000313" key="6">
    <source>
        <dbReference type="EMBL" id="KAG9236280.1"/>
    </source>
</evidence>
<keyword evidence="4" id="KW-0539">Nucleus</keyword>
<dbReference type="EMBL" id="MU251411">
    <property type="protein sequence ID" value="KAG9236280.1"/>
    <property type="molecule type" value="Genomic_DNA"/>
</dbReference>
<comment type="similarity">
    <text evidence="2">Belongs to the SLX9 family.</text>
</comment>
<dbReference type="AlphaFoldDB" id="A0A9P8C7F1"/>
<evidence type="ECO:0000256" key="2">
    <source>
        <dbReference type="ARBA" id="ARBA00011022"/>
    </source>
</evidence>
<accession>A0A9P8C7F1</accession>
<gene>
    <name evidence="6" type="ORF">BJ875DRAFT_235918</name>
</gene>
<comment type="subcellular location">
    <subcellularLocation>
        <location evidence="1">Nucleus</location>
        <location evidence="1">Nucleolus</location>
    </subcellularLocation>
</comment>
<proteinExistence type="inferred from homology"/>
<feature type="compositionally biased region" description="Polar residues" evidence="5">
    <location>
        <begin position="15"/>
        <end position="27"/>
    </location>
</feature>
<dbReference type="OrthoDB" id="5429132at2759"/>
<evidence type="ECO:0000256" key="3">
    <source>
        <dbReference type="ARBA" id="ARBA00021321"/>
    </source>
</evidence>
<dbReference type="GO" id="GO:0030686">
    <property type="term" value="C:90S preribosome"/>
    <property type="evidence" value="ECO:0007669"/>
    <property type="project" value="InterPro"/>
</dbReference>
<name>A0A9P8C7F1_9HELO</name>
<feature type="region of interest" description="Disordered" evidence="5">
    <location>
        <begin position="1"/>
        <end position="79"/>
    </location>
</feature>
<dbReference type="GO" id="GO:0000462">
    <property type="term" value="P:maturation of SSU-rRNA from tricistronic rRNA transcript (SSU-rRNA, 5.8S rRNA, LSU-rRNA)"/>
    <property type="evidence" value="ECO:0007669"/>
    <property type="project" value="InterPro"/>
</dbReference>
<evidence type="ECO:0000313" key="7">
    <source>
        <dbReference type="Proteomes" id="UP000824998"/>
    </source>
</evidence>
<dbReference type="GO" id="GO:0030688">
    <property type="term" value="C:preribosome, small subunit precursor"/>
    <property type="evidence" value="ECO:0007669"/>
    <property type="project" value="InterPro"/>
</dbReference>
<evidence type="ECO:0000256" key="1">
    <source>
        <dbReference type="ARBA" id="ARBA00004604"/>
    </source>
</evidence>
<evidence type="ECO:0000256" key="4">
    <source>
        <dbReference type="ARBA" id="ARBA00023242"/>
    </source>
</evidence>
<dbReference type="GO" id="GO:0005730">
    <property type="term" value="C:nucleolus"/>
    <property type="evidence" value="ECO:0007669"/>
    <property type="project" value="UniProtKB-SubCell"/>
</dbReference>
<dbReference type="InterPro" id="IPR028160">
    <property type="entry name" value="Slx9-like"/>
</dbReference>
<sequence>MAPPSLHKPKGSRPSLRTKTSNKSGSGLISRPPTTHRPGAIISDSFISSKKDKRTIKSSAFLNRIQKAHAKPAKRRRPNKKLVANLESLADALPELDEDDRGTVGGKGVVGTRIKMESLTSGKGLMKRRGKVERVEKERFAKNMAQLMGAQQGATTQAIAATSMADGAAEVTETQPSATATRFAALRNWIGQTMEKEKAFETKE</sequence>
<reference evidence="6" key="1">
    <citation type="journal article" date="2021" name="IMA Fungus">
        <title>Genomic characterization of three marine fungi, including Emericellopsis atlantica sp. nov. with signatures of a generalist lifestyle and marine biomass degradation.</title>
        <authorList>
            <person name="Hagestad O.C."/>
            <person name="Hou L."/>
            <person name="Andersen J.H."/>
            <person name="Hansen E.H."/>
            <person name="Altermark B."/>
            <person name="Li C."/>
            <person name="Kuhnert E."/>
            <person name="Cox R.J."/>
            <person name="Crous P.W."/>
            <person name="Spatafora J.W."/>
            <person name="Lail K."/>
            <person name="Amirebrahimi M."/>
            <person name="Lipzen A."/>
            <person name="Pangilinan J."/>
            <person name="Andreopoulos W."/>
            <person name="Hayes R.D."/>
            <person name="Ng V."/>
            <person name="Grigoriev I.V."/>
            <person name="Jackson S.A."/>
            <person name="Sutton T.D.S."/>
            <person name="Dobson A.D.W."/>
            <person name="Rama T."/>
        </authorList>
    </citation>
    <scope>NUCLEOTIDE SEQUENCE</scope>
    <source>
        <strain evidence="6">TRa018bII</strain>
    </source>
</reference>
<organism evidence="6 7">
    <name type="scientific">Amylocarpus encephaloides</name>
    <dbReference type="NCBI Taxonomy" id="45428"/>
    <lineage>
        <taxon>Eukaryota</taxon>
        <taxon>Fungi</taxon>
        <taxon>Dikarya</taxon>
        <taxon>Ascomycota</taxon>
        <taxon>Pezizomycotina</taxon>
        <taxon>Leotiomycetes</taxon>
        <taxon>Helotiales</taxon>
        <taxon>Helotiales incertae sedis</taxon>
        <taxon>Amylocarpus</taxon>
    </lineage>
</organism>
<dbReference type="Proteomes" id="UP000824998">
    <property type="component" value="Unassembled WGS sequence"/>
</dbReference>
<keyword evidence="7" id="KW-1185">Reference proteome</keyword>
<comment type="caution">
    <text evidence="6">The sequence shown here is derived from an EMBL/GenBank/DDBJ whole genome shotgun (WGS) entry which is preliminary data.</text>
</comment>
<protein>
    <recommendedName>
        <fullName evidence="3">Ribosome biogenesis protein SLX9</fullName>
    </recommendedName>
</protein>